<gene>
    <name evidence="1" type="ORF">PR002_g1039</name>
    <name evidence="2" type="ORF">PR003_g26667</name>
</gene>
<accession>A0A6A3P1A3</accession>
<evidence type="ECO:0000313" key="4">
    <source>
        <dbReference type="Proteomes" id="UP000435112"/>
    </source>
</evidence>
<dbReference type="EMBL" id="QXFT01003506">
    <property type="protein sequence ID" value="KAE9285147.1"/>
    <property type="molecule type" value="Genomic_DNA"/>
</dbReference>
<dbReference type="AlphaFoldDB" id="A0A6A3P1A3"/>
<evidence type="ECO:0000313" key="2">
    <source>
        <dbReference type="EMBL" id="KAE9285147.1"/>
    </source>
</evidence>
<evidence type="ECO:0000313" key="3">
    <source>
        <dbReference type="Proteomes" id="UP000434957"/>
    </source>
</evidence>
<organism evidence="1 4">
    <name type="scientific">Phytophthora rubi</name>
    <dbReference type="NCBI Taxonomy" id="129364"/>
    <lineage>
        <taxon>Eukaryota</taxon>
        <taxon>Sar</taxon>
        <taxon>Stramenopiles</taxon>
        <taxon>Oomycota</taxon>
        <taxon>Peronosporomycetes</taxon>
        <taxon>Peronosporales</taxon>
        <taxon>Peronosporaceae</taxon>
        <taxon>Phytophthora</taxon>
    </lineage>
</organism>
<dbReference type="Proteomes" id="UP000434957">
    <property type="component" value="Unassembled WGS sequence"/>
</dbReference>
<comment type="caution">
    <text evidence="1">The sequence shown here is derived from an EMBL/GenBank/DDBJ whole genome shotgun (WGS) entry which is preliminary data.</text>
</comment>
<protein>
    <submittedName>
        <fullName evidence="1">Uncharacterized protein</fullName>
    </submittedName>
</protein>
<proteinExistence type="predicted"/>
<name>A0A6A3P1A3_9STRA</name>
<sequence>MEDIVGSFVDLARAEIQRNDLVGSELIVLLKYTEERMYCNEFMVYDIDSPRFTTATVASFPRFTVPVEHPSDLRQRCLARLKGQVEKRLAKATPETE</sequence>
<dbReference type="Proteomes" id="UP000435112">
    <property type="component" value="Unassembled WGS sequence"/>
</dbReference>
<dbReference type="OrthoDB" id="95357at2759"/>
<keyword evidence="3" id="KW-1185">Reference proteome</keyword>
<dbReference type="EMBL" id="QXFU01000028">
    <property type="protein sequence ID" value="KAE9047443.1"/>
    <property type="molecule type" value="Genomic_DNA"/>
</dbReference>
<reference evidence="1 4" key="1">
    <citation type="submission" date="2018-09" db="EMBL/GenBank/DDBJ databases">
        <title>Genomic investigation of the strawberry pathogen Phytophthora fragariae indicates pathogenicity is determined by transcriptional variation in three key races.</title>
        <authorList>
            <person name="Adams T.M."/>
            <person name="Armitage A.D."/>
            <person name="Sobczyk M.K."/>
            <person name="Bates H.J."/>
            <person name="Dunwell J.M."/>
            <person name="Nellist C.F."/>
            <person name="Harrison R.J."/>
        </authorList>
    </citation>
    <scope>NUCLEOTIDE SEQUENCE [LARGE SCALE GENOMIC DNA]</scope>
    <source>
        <strain evidence="1 4">SCRP324</strain>
        <strain evidence="2 3">SCRP333</strain>
    </source>
</reference>
<evidence type="ECO:0000313" key="1">
    <source>
        <dbReference type="EMBL" id="KAE9047443.1"/>
    </source>
</evidence>